<keyword evidence="4" id="KW-0548">Nucleotidyltransferase</keyword>
<dbReference type="STRING" id="94130.A0A2Z6SPT3"/>
<dbReference type="Pfam" id="PF00136">
    <property type="entry name" value="DNA_pol_B"/>
    <property type="match status" value="1"/>
</dbReference>
<organism evidence="13 14">
    <name type="scientific">Rhizophagus clarus</name>
    <dbReference type="NCBI Taxonomy" id="94130"/>
    <lineage>
        <taxon>Eukaryota</taxon>
        <taxon>Fungi</taxon>
        <taxon>Fungi incertae sedis</taxon>
        <taxon>Mucoromycota</taxon>
        <taxon>Glomeromycotina</taxon>
        <taxon>Glomeromycetes</taxon>
        <taxon>Glomerales</taxon>
        <taxon>Glomeraceae</taxon>
        <taxon>Rhizophagus</taxon>
    </lineage>
</organism>
<reference evidence="13 14" key="1">
    <citation type="submission" date="2017-11" db="EMBL/GenBank/DDBJ databases">
        <title>The genome of Rhizophagus clarus HR1 reveals common genetic basis of auxotrophy among arbuscular mycorrhizal fungi.</title>
        <authorList>
            <person name="Kobayashi Y."/>
        </authorList>
    </citation>
    <scope>NUCLEOTIDE SEQUENCE [LARGE SCALE GENOMIC DNA]</scope>
    <source>
        <strain evidence="13 14">HR1</strain>
    </source>
</reference>
<dbReference type="Gene3D" id="3.40.50.300">
    <property type="entry name" value="P-loop containing nucleotide triphosphate hydrolases"/>
    <property type="match status" value="1"/>
</dbReference>
<evidence type="ECO:0000259" key="10">
    <source>
        <dbReference type="Pfam" id="PF00136"/>
    </source>
</evidence>
<dbReference type="GO" id="GO:0000166">
    <property type="term" value="F:nucleotide binding"/>
    <property type="evidence" value="ECO:0007669"/>
    <property type="project" value="InterPro"/>
</dbReference>
<dbReference type="Pfam" id="PF03104">
    <property type="entry name" value="DNA_pol_B_exo1"/>
    <property type="match status" value="1"/>
</dbReference>
<accession>A0A2Z6SPT3</accession>
<evidence type="ECO:0000256" key="9">
    <source>
        <dbReference type="SAM" id="MobiDB-lite"/>
    </source>
</evidence>
<dbReference type="InterPro" id="IPR006134">
    <property type="entry name" value="DNA-dir_DNA_pol_B_multi_dom"/>
</dbReference>
<keyword evidence="14" id="KW-1185">Reference proteome</keyword>
<evidence type="ECO:0000259" key="11">
    <source>
        <dbReference type="Pfam" id="PF03104"/>
    </source>
</evidence>
<feature type="domain" description="NrS-1 polymerase-like helicase" evidence="12">
    <location>
        <begin position="1058"/>
        <end position="1169"/>
    </location>
</feature>
<dbReference type="Gene3D" id="3.30.420.10">
    <property type="entry name" value="Ribonuclease H-like superfamily/Ribonuclease H"/>
    <property type="match status" value="1"/>
</dbReference>
<evidence type="ECO:0000256" key="5">
    <source>
        <dbReference type="ARBA" id="ARBA00022932"/>
    </source>
</evidence>
<evidence type="ECO:0000256" key="4">
    <source>
        <dbReference type="ARBA" id="ARBA00022695"/>
    </source>
</evidence>
<evidence type="ECO:0000313" key="13">
    <source>
        <dbReference type="EMBL" id="GBC09907.1"/>
    </source>
</evidence>
<dbReference type="SUPFAM" id="SSF56672">
    <property type="entry name" value="DNA/RNA polymerases"/>
    <property type="match status" value="1"/>
</dbReference>
<sequence>MTEHSELSEFLSSDAPALFHPEAEKEKTSLGQVISYGGENYLAGISTRDKLAMRNDEGSTSMLQRQLANHRDIPFMSVDIKEAKEYINKTPHYILRLYGYLVNGQKAVVTITGIKVFFDIRVPNNTSIPKFWSKIKGILATGEDGSGNTMNMNLIRMECIKAYPIRGYHAEKKPYLRITVPNKDLRFTALDIISRYNSETDQENRIETASDDTGTYYRKVAREYKIPLSGWSLVSDYRYNYSAPYYAKSQHCPHAFYVHIENFCPIVNFEPFYKIYPSSLFTHDRALVLTWDIETYDSRGSGNFPEAKNDTSQVFTICMTLHWKDDPKPLEQICLVDVKMAQDPDWITIICGNQTNVLKAFALCWKSFALDIQLGFNDSGYDWPFIVEKATKLNVLGWMVQQMLANPHKRADAESILTWNYFGGRGKPLTNGFFQRNQWVKKADKRSKKALGRDSIDIKINPTLDLESSFLKLPECVPINVRASFMQLHSRSEKTSLKYFLEKYGLDGKADMPMSKLWKYYSEAKDRTSDSSKKHMHEIVNYCVIDALRCQELMVKSNVINDYREVASIAHISLFDSHYYAIGTKVSNLLGAEAWAQDILYTTKISNQKASGKFPGAYMFPPEKGLENKRPVTGLDFRSLYPSIIMTYNLSPEKMVSTLSEVDKLKRENKVLHSIEFKYGGKPVRAWTIRHGNKSDQEGLFTKILKNLLNIRNELKAQLKVLGKKKEYMGKVKSKMDSAGGSFLVVDAIKDVLSSVKNTERHAEMTKILSPFIVPEERSDGADLSYDDFMKEYSSICFEYNSLNSKQKVDYPICDREHDSDHGYIIQNKKSYSFFCYRANNDREPGSRKPSKKLTISETALDREQKLPSPTKLDRSRISDPNDRFVWGDLIDMSTSGRKFSRNEVYEAIQATVACIQTTSRLWVLKIEDTNGGLYFDMAPKLDLAKYEVNLLELGGEGVKLINLIDRAVTKGLILYHNINFLPYSLNSPVPNTKFFNLFIGFLAKPAVEISPEIMDPILWHTKNIISNENVELHEYLWNWWAYLVQKPEKKPRSILVLKSTLQQCGKNIITDFIGDKVLGEHLHYATSDLEKILGRFNSAIQARKLIVMNETGISSGEWHKFNGHLKSLITEGMVSIERKGIETKRIRDFTGFMVTSNQDAPLKIDIGDSRVVCFDVSSRCRGNTVYFKRLGKVLDHPDAPGVVMRYLLSRDLSDFEPQEIPVTKMKIKTMRDQLPNPIRFIIDYISSWCGIKIASPSRTLLYQKYLEWCGENGEKPFSNNITGKKFSDIGIESKQARTGGGKREWQYILDRSKIVAKLRESGLGDMEEFSDISQDDLPENEATDIPIFNMPETVPQKIIPPQPEENLPPRDKKADKQDDLTRALFDYVAKDIRASVTSASGTSKTSKTPKTVIDKPEVSKPSESIKPSSNEVSSAILLSRTQLSHEYRDRMMADADAIDFAKEDGMDVNDIFYMSRRERLISEEIYLRNHENAGNLRAYVYDDEEWQKDIRPIYLLIIDMPTKQARRKPKANDFKSILERFLEKYNLSTESSPERLSEHNKELDAPLQDQNARKCVKDLLTRRKYSKEKKEALLPDKRKEKLTIEKRAEYCAKAGNKWVIFRHNMELGPKSDNKKEVIASASRQQQFREKLAKAGVDPEIINNYARDPALIQQSNKIQKERR</sequence>
<dbReference type="Pfam" id="PF19263">
    <property type="entry name" value="DUF5906"/>
    <property type="match status" value="1"/>
</dbReference>
<dbReference type="InterPro" id="IPR006133">
    <property type="entry name" value="DNA-dir_DNA_pol_B_exonuc"/>
</dbReference>
<evidence type="ECO:0000256" key="1">
    <source>
        <dbReference type="ARBA" id="ARBA00005755"/>
    </source>
</evidence>
<dbReference type="PANTHER" id="PTHR10322">
    <property type="entry name" value="DNA POLYMERASE CATALYTIC SUBUNIT"/>
    <property type="match status" value="1"/>
</dbReference>
<dbReference type="GO" id="GO:0003887">
    <property type="term" value="F:DNA-directed DNA polymerase activity"/>
    <property type="evidence" value="ECO:0007669"/>
    <property type="project" value="UniProtKB-KW"/>
</dbReference>
<feature type="compositionally biased region" description="Basic and acidic residues" evidence="9">
    <location>
        <begin position="1368"/>
        <end position="1377"/>
    </location>
</feature>
<dbReference type="InterPro" id="IPR045455">
    <property type="entry name" value="NrS-1_pol-like_helicase"/>
</dbReference>
<keyword evidence="3" id="KW-0808">Transferase</keyword>
<feature type="compositionally biased region" description="Basic and acidic residues" evidence="9">
    <location>
        <begin position="860"/>
        <end position="876"/>
    </location>
</feature>
<gene>
    <name evidence="13" type="ORF">RclHR1_00920025</name>
</gene>
<dbReference type="SMART" id="SM00486">
    <property type="entry name" value="POLBc"/>
    <property type="match status" value="1"/>
</dbReference>
<evidence type="ECO:0000259" key="12">
    <source>
        <dbReference type="Pfam" id="PF19263"/>
    </source>
</evidence>
<evidence type="ECO:0000313" key="14">
    <source>
        <dbReference type="Proteomes" id="UP000247702"/>
    </source>
</evidence>
<comment type="caution">
    <text evidence="13">The sequence shown here is derived from an EMBL/GenBank/DDBJ whole genome shotgun (WGS) entry which is preliminary data.</text>
</comment>
<feature type="region of interest" description="Disordered" evidence="9">
    <location>
        <begin position="1397"/>
        <end position="1429"/>
    </location>
</feature>
<protein>
    <recommendedName>
        <fullName evidence="7">DNA polymerase delta catalytic subunit</fullName>
        <ecNumber evidence="2">2.7.7.7</ecNumber>
    </recommendedName>
</protein>
<evidence type="ECO:0000256" key="8">
    <source>
        <dbReference type="ARBA" id="ARBA00049244"/>
    </source>
</evidence>
<feature type="compositionally biased region" description="Low complexity" evidence="9">
    <location>
        <begin position="1397"/>
        <end position="1412"/>
    </location>
</feature>
<evidence type="ECO:0000256" key="3">
    <source>
        <dbReference type="ARBA" id="ARBA00022679"/>
    </source>
</evidence>
<feature type="region of interest" description="Disordered" evidence="9">
    <location>
        <begin position="842"/>
        <end position="876"/>
    </location>
</feature>
<keyword evidence="6" id="KW-0238">DNA-binding</keyword>
<dbReference type="GO" id="GO:0006261">
    <property type="term" value="P:DNA-templated DNA replication"/>
    <property type="evidence" value="ECO:0007669"/>
    <property type="project" value="TreeGrafter"/>
</dbReference>
<proteinExistence type="inferred from homology"/>
<keyword evidence="5" id="KW-0239">DNA-directed DNA polymerase</keyword>
<dbReference type="InterPro" id="IPR027417">
    <property type="entry name" value="P-loop_NTPase"/>
</dbReference>
<dbReference type="PANTHER" id="PTHR10322:SF23">
    <property type="entry name" value="DNA POLYMERASE DELTA CATALYTIC SUBUNIT"/>
    <property type="match status" value="1"/>
</dbReference>
<evidence type="ECO:0000256" key="2">
    <source>
        <dbReference type="ARBA" id="ARBA00012417"/>
    </source>
</evidence>
<evidence type="ECO:0000256" key="6">
    <source>
        <dbReference type="ARBA" id="ARBA00023125"/>
    </source>
</evidence>
<evidence type="ECO:0000256" key="7">
    <source>
        <dbReference type="ARBA" id="ARBA00024411"/>
    </source>
</evidence>
<comment type="catalytic activity">
    <reaction evidence="8">
        <text>DNA(n) + a 2'-deoxyribonucleoside 5'-triphosphate = DNA(n+1) + diphosphate</text>
        <dbReference type="Rhea" id="RHEA:22508"/>
        <dbReference type="Rhea" id="RHEA-COMP:17339"/>
        <dbReference type="Rhea" id="RHEA-COMP:17340"/>
        <dbReference type="ChEBI" id="CHEBI:33019"/>
        <dbReference type="ChEBI" id="CHEBI:61560"/>
        <dbReference type="ChEBI" id="CHEBI:173112"/>
        <dbReference type="EC" id="2.7.7.7"/>
    </reaction>
</comment>
<dbReference type="GO" id="GO:0003677">
    <property type="term" value="F:DNA binding"/>
    <property type="evidence" value="ECO:0007669"/>
    <property type="project" value="UniProtKB-KW"/>
</dbReference>
<dbReference type="InterPro" id="IPR043502">
    <property type="entry name" value="DNA/RNA_pol_sf"/>
</dbReference>
<dbReference type="InterPro" id="IPR050240">
    <property type="entry name" value="DNA_pol_type-B"/>
</dbReference>
<dbReference type="SUPFAM" id="SSF53098">
    <property type="entry name" value="Ribonuclease H-like"/>
    <property type="match status" value="1"/>
</dbReference>
<dbReference type="InterPro" id="IPR036397">
    <property type="entry name" value="RNaseH_sf"/>
</dbReference>
<feature type="domain" description="DNA-directed DNA polymerase family B exonuclease" evidence="11">
    <location>
        <begin position="284"/>
        <end position="398"/>
    </location>
</feature>
<feature type="region of interest" description="Disordered" evidence="9">
    <location>
        <begin position="1355"/>
        <end position="1377"/>
    </location>
</feature>
<name>A0A2Z6SPT3_9GLOM</name>
<dbReference type="InterPro" id="IPR006172">
    <property type="entry name" value="DNA-dir_DNA_pol_B"/>
</dbReference>
<dbReference type="EC" id="2.7.7.7" evidence="2"/>
<comment type="similarity">
    <text evidence="1">Belongs to the DNA polymerase type-B family.</text>
</comment>
<dbReference type="Gene3D" id="3.90.1600.10">
    <property type="entry name" value="Palm domain of DNA polymerase"/>
    <property type="match status" value="1"/>
</dbReference>
<dbReference type="EMBL" id="BEXD01004337">
    <property type="protein sequence ID" value="GBC09907.1"/>
    <property type="molecule type" value="Genomic_DNA"/>
</dbReference>
<dbReference type="Proteomes" id="UP000247702">
    <property type="component" value="Unassembled WGS sequence"/>
</dbReference>
<dbReference type="InterPro" id="IPR023211">
    <property type="entry name" value="DNA_pol_palm_dom_sf"/>
</dbReference>
<feature type="domain" description="DNA-directed DNA polymerase family B multifunctional" evidence="10">
    <location>
        <begin position="584"/>
        <end position="724"/>
    </location>
</feature>
<dbReference type="InterPro" id="IPR012337">
    <property type="entry name" value="RNaseH-like_sf"/>
</dbReference>